<name>A0A919FJE6_9MICO</name>
<dbReference type="Pfam" id="PF14742">
    <property type="entry name" value="GDE_N_bis"/>
    <property type="match status" value="1"/>
</dbReference>
<evidence type="ECO:0000313" key="2">
    <source>
        <dbReference type="EMBL" id="GHH66432.1"/>
    </source>
</evidence>
<dbReference type="EMBL" id="BNAS01000001">
    <property type="protein sequence ID" value="GHH66432.1"/>
    <property type="molecule type" value="Genomic_DNA"/>
</dbReference>
<dbReference type="InterPro" id="IPR012341">
    <property type="entry name" value="6hp_glycosidase-like_sf"/>
</dbReference>
<feature type="domain" description="Putative glycogen debranching enzyme N-terminal" evidence="1">
    <location>
        <begin position="28"/>
        <end position="212"/>
    </location>
</feature>
<proteinExistence type="predicted"/>
<dbReference type="Proteomes" id="UP000627369">
    <property type="component" value="Unassembled WGS sequence"/>
</dbReference>
<dbReference type="GO" id="GO:0005975">
    <property type="term" value="P:carbohydrate metabolic process"/>
    <property type="evidence" value="ECO:0007669"/>
    <property type="project" value="InterPro"/>
</dbReference>
<reference evidence="2" key="1">
    <citation type="journal article" date="2014" name="Int. J. Syst. Evol. Microbiol.">
        <title>Complete genome sequence of Corynebacterium casei LMG S-19264T (=DSM 44701T), isolated from a smear-ripened cheese.</title>
        <authorList>
            <consortium name="US DOE Joint Genome Institute (JGI-PGF)"/>
            <person name="Walter F."/>
            <person name="Albersmeier A."/>
            <person name="Kalinowski J."/>
            <person name="Ruckert C."/>
        </authorList>
    </citation>
    <scope>NUCLEOTIDE SEQUENCE</scope>
    <source>
        <strain evidence="2">CGMCC 4.7398</strain>
    </source>
</reference>
<reference evidence="2" key="2">
    <citation type="submission" date="2020-09" db="EMBL/GenBank/DDBJ databases">
        <authorList>
            <person name="Sun Q."/>
            <person name="Zhou Y."/>
        </authorList>
    </citation>
    <scope>NUCLEOTIDE SEQUENCE</scope>
    <source>
        <strain evidence="2">CGMCC 4.7398</strain>
    </source>
</reference>
<dbReference type="InterPro" id="IPR032856">
    <property type="entry name" value="GDE_N_bis"/>
</dbReference>
<dbReference type="InterPro" id="IPR008928">
    <property type="entry name" value="6-hairpin_glycosidase_sf"/>
</dbReference>
<evidence type="ECO:0000259" key="1">
    <source>
        <dbReference type="Pfam" id="PF14742"/>
    </source>
</evidence>
<organism evidence="2 3">
    <name type="scientific">Promicromonospora soli</name>
    <dbReference type="NCBI Taxonomy" id="2035533"/>
    <lineage>
        <taxon>Bacteria</taxon>
        <taxon>Bacillati</taxon>
        <taxon>Actinomycetota</taxon>
        <taxon>Actinomycetes</taxon>
        <taxon>Micrococcales</taxon>
        <taxon>Promicromonosporaceae</taxon>
        <taxon>Promicromonospora</taxon>
    </lineage>
</organism>
<accession>A0A919FJE6</accession>
<dbReference type="AlphaFoldDB" id="A0A919FJE6"/>
<dbReference type="Gene3D" id="1.50.10.10">
    <property type="match status" value="1"/>
</dbReference>
<comment type="caution">
    <text evidence="2">The sequence shown here is derived from an EMBL/GenBank/DDBJ whole genome shotgun (WGS) entry which is preliminary data.</text>
</comment>
<evidence type="ECO:0000313" key="3">
    <source>
        <dbReference type="Proteomes" id="UP000627369"/>
    </source>
</evidence>
<gene>
    <name evidence="2" type="ORF">GCM10017772_06360</name>
</gene>
<dbReference type="RefSeq" id="WP_189667792.1">
    <property type="nucleotide sequence ID" value="NZ_BNAS01000001.1"/>
</dbReference>
<sequence length="665" mass="69418">MSKGTTPSTERTTPLQPLLSDAVIALRAPTQVWSGRDGDLGGAPIDGVYHGDVRHLRRLALECAESAVEYISVAPEGASRVVFGGLLRAVDGAQADPKVRLVRERRVADGSVAEAWTVRSHRAEGARVTLRLRLVPDFTSLHDVKAGLAAPGGATDGAGEVDVIVAPGSATARSGGRSFTLTAEGATVTTTAQGAIEASWPLDVPARGEAEAVWSLALHDDTLVVRGADGTWSGMRRADVPSSADPRLGHWLSTALDDLDALRLTLPDHPADDVFAAGAPWFFTLFGRDALWAARLALPLDTGIAASTLRVLARLQGTADDAATAQEPGKILHELRATPLEIPGAGVVLPPLYYGSVDSTPLWVCLLADAWRAGMPDDDVTALLPALRGALTWLLEHGDSDGDGFIDYIDRSGQGLANQGWKDSGDSVQWRDGTFAEGPIALCEVQGYAYEAALAGADLLEAFDPAASDPAASGSLRPAALRAWAADLRARFAQAYWVETPEGRYPAVALDRSKRAVDTLTSNIGHLLGTGILDAAAERHVADLLLGPTMSTGFGIRTMSTGAAGYWPLSYHGGSVWTHDTAISVHGMLRAGLAEHAERAAAGLLAAAEGFDYRVPELHSGDPATRAGVPTPYPAACRPQAWSAAAAITCLAVAGSVRADAAAVG</sequence>
<dbReference type="SUPFAM" id="SSF48208">
    <property type="entry name" value="Six-hairpin glycosidases"/>
    <property type="match status" value="1"/>
</dbReference>
<keyword evidence="3" id="KW-1185">Reference proteome</keyword>
<protein>
    <submittedName>
        <fullName evidence="2">Amylo-alpha-1,6-glucosidase</fullName>
    </submittedName>
</protein>